<dbReference type="EMBL" id="JJMJ01000016">
    <property type="protein sequence ID" value="PPS23132.1"/>
    <property type="molecule type" value="Genomic_DNA"/>
</dbReference>
<name>A0ABX5BAD2_9SPIR</name>
<keyword evidence="3" id="KW-1185">Reference proteome</keyword>
<organism evidence="2 3">
    <name type="scientific">Brachyspira murdochii</name>
    <dbReference type="NCBI Taxonomy" id="84378"/>
    <lineage>
        <taxon>Bacteria</taxon>
        <taxon>Pseudomonadati</taxon>
        <taxon>Spirochaetota</taxon>
        <taxon>Spirochaetia</taxon>
        <taxon>Brachyspirales</taxon>
        <taxon>Brachyspiraceae</taxon>
        <taxon>Brachyspira</taxon>
    </lineage>
</organism>
<dbReference type="Proteomes" id="UP000238924">
    <property type="component" value="Unassembled WGS sequence"/>
</dbReference>
<proteinExistence type="predicted"/>
<dbReference type="RefSeq" id="WP_104617805.1">
    <property type="nucleotide sequence ID" value="NZ_JJMJ01000016.1"/>
</dbReference>
<sequence>MIKKLSIIILVLLLSSVLMISCNNKDKTASTTKGLAYYAGEWTAVFSDPSDSYKFVIGNDGSLTMTDYNNVRAQNIIDKGNGTFTMTVYSGSDFNITIKFYDDVSGTIDDDISGDGTIKKQ</sequence>
<feature type="chain" id="PRO_5047033930" description="Lipoprotein" evidence="1">
    <location>
        <begin position="21"/>
        <end position="121"/>
    </location>
</feature>
<accession>A0ABX5BAD2</accession>
<dbReference type="PROSITE" id="PS51257">
    <property type="entry name" value="PROKAR_LIPOPROTEIN"/>
    <property type="match status" value="1"/>
</dbReference>
<protein>
    <recommendedName>
        <fullName evidence="4">Lipoprotein</fullName>
    </recommendedName>
</protein>
<gene>
    <name evidence="2" type="ORF">DJ52_00685</name>
</gene>
<evidence type="ECO:0000313" key="2">
    <source>
        <dbReference type="EMBL" id="PPS23132.1"/>
    </source>
</evidence>
<keyword evidence="1" id="KW-0732">Signal</keyword>
<feature type="signal peptide" evidence="1">
    <location>
        <begin position="1"/>
        <end position="20"/>
    </location>
</feature>
<evidence type="ECO:0000313" key="3">
    <source>
        <dbReference type="Proteomes" id="UP000238924"/>
    </source>
</evidence>
<reference evidence="2 3" key="1">
    <citation type="submission" date="2014-04" db="EMBL/GenBank/DDBJ databases">
        <title>Whole genome sequence of 'Brachyspira hampsonii' D13-03603F2.</title>
        <authorList>
            <person name="Patterson A.H."/>
            <person name="Chaban B."/>
            <person name="Fernando C."/>
            <person name="Harding J.C."/>
            <person name="Hill J.E."/>
        </authorList>
    </citation>
    <scope>NUCLEOTIDE SEQUENCE [LARGE SCALE GENOMIC DNA]</scope>
    <source>
        <strain evidence="2 3">D13-03603F2</strain>
    </source>
</reference>
<comment type="caution">
    <text evidence="2">The sequence shown here is derived from an EMBL/GenBank/DDBJ whole genome shotgun (WGS) entry which is preliminary data.</text>
</comment>
<evidence type="ECO:0008006" key="4">
    <source>
        <dbReference type="Google" id="ProtNLM"/>
    </source>
</evidence>
<evidence type="ECO:0000256" key="1">
    <source>
        <dbReference type="SAM" id="SignalP"/>
    </source>
</evidence>